<dbReference type="Proteomes" id="UP000789901">
    <property type="component" value="Unassembled WGS sequence"/>
</dbReference>
<evidence type="ECO:0000313" key="3">
    <source>
        <dbReference type="Proteomes" id="UP000789901"/>
    </source>
</evidence>
<evidence type="ECO:0000256" key="1">
    <source>
        <dbReference type="SAM" id="Phobius"/>
    </source>
</evidence>
<organism evidence="2 3">
    <name type="scientific">Gigaspora margarita</name>
    <dbReference type="NCBI Taxonomy" id="4874"/>
    <lineage>
        <taxon>Eukaryota</taxon>
        <taxon>Fungi</taxon>
        <taxon>Fungi incertae sedis</taxon>
        <taxon>Mucoromycota</taxon>
        <taxon>Glomeromycotina</taxon>
        <taxon>Glomeromycetes</taxon>
        <taxon>Diversisporales</taxon>
        <taxon>Gigasporaceae</taxon>
        <taxon>Gigaspora</taxon>
    </lineage>
</organism>
<name>A0ABN7WQA8_GIGMA</name>
<keyword evidence="1" id="KW-1133">Transmembrane helix</keyword>
<comment type="caution">
    <text evidence="2">The sequence shown here is derived from an EMBL/GenBank/DDBJ whole genome shotgun (WGS) entry which is preliminary data.</text>
</comment>
<evidence type="ECO:0000313" key="2">
    <source>
        <dbReference type="EMBL" id="CAG8836624.1"/>
    </source>
</evidence>
<accession>A0ABN7WQA8</accession>
<keyword evidence="1" id="KW-0812">Transmembrane</keyword>
<reference evidence="2 3" key="1">
    <citation type="submission" date="2021-06" db="EMBL/GenBank/DDBJ databases">
        <authorList>
            <person name="Kallberg Y."/>
            <person name="Tangrot J."/>
            <person name="Rosling A."/>
        </authorList>
    </citation>
    <scope>NUCLEOTIDE SEQUENCE [LARGE SCALE GENOMIC DNA]</scope>
    <source>
        <strain evidence="2 3">120-4 pot B 10/14</strain>
    </source>
</reference>
<keyword evidence="3" id="KW-1185">Reference proteome</keyword>
<feature type="transmembrane region" description="Helical" evidence="1">
    <location>
        <begin position="102"/>
        <end position="120"/>
    </location>
</feature>
<feature type="non-terminal residue" evidence="2">
    <location>
        <position position="1"/>
    </location>
</feature>
<dbReference type="EMBL" id="CAJVQB010054023">
    <property type="protein sequence ID" value="CAG8836624.1"/>
    <property type="molecule type" value="Genomic_DNA"/>
</dbReference>
<sequence length="132" mass="15629">WDEIRKIEEIAVKSVHGIFEKSLSNQNFVHEFLYKWWKGNVVEVYDRIWKTRCEQVKKWESEQNIGLGTINFEHKRLQDLVPRSERTKAPTEFLYKHEVPALFSYLRSCIVIAIALLAMATEPTVLINKQTH</sequence>
<protein>
    <submittedName>
        <fullName evidence="2">458_t:CDS:1</fullName>
    </submittedName>
</protein>
<gene>
    <name evidence="2" type="ORF">GMARGA_LOCUS33124</name>
</gene>
<keyword evidence="1" id="KW-0472">Membrane</keyword>
<proteinExistence type="predicted"/>